<protein>
    <submittedName>
        <fullName evidence="1">Ubiquitin conjugation factor E4 A</fullName>
        <ecNumber evidence="1">2.3.2.27</ecNumber>
    </submittedName>
</protein>
<keyword evidence="1" id="KW-0808">Transferase</keyword>
<evidence type="ECO:0000313" key="1">
    <source>
        <dbReference type="EMBL" id="KAJ7373175.1"/>
    </source>
</evidence>
<sequence length="86" mass="9863">MQKMEGKDPTLLEMAERAKTLALSYAGTCLLSPEMFSKADPHKQFFQLMLTIQGDQVVAEFMDGLVQEHQRKDDLVIIKTMQTKRM</sequence>
<dbReference type="Proteomes" id="UP001163046">
    <property type="component" value="Unassembled WGS sequence"/>
</dbReference>
<keyword evidence="1" id="KW-0012">Acyltransferase</keyword>
<dbReference type="EC" id="2.3.2.27" evidence="1"/>
<dbReference type="OrthoDB" id="10473827at2759"/>
<dbReference type="EMBL" id="MU826832">
    <property type="protein sequence ID" value="KAJ7373175.1"/>
    <property type="molecule type" value="Genomic_DNA"/>
</dbReference>
<proteinExistence type="predicted"/>
<name>A0A9W9Z190_9CNID</name>
<keyword evidence="2" id="KW-1185">Reference proteome</keyword>
<evidence type="ECO:0000313" key="2">
    <source>
        <dbReference type="Proteomes" id="UP001163046"/>
    </source>
</evidence>
<dbReference type="AlphaFoldDB" id="A0A9W9Z190"/>
<organism evidence="1 2">
    <name type="scientific">Desmophyllum pertusum</name>
    <dbReference type="NCBI Taxonomy" id="174260"/>
    <lineage>
        <taxon>Eukaryota</taxon>
        <taxon>Metazoa</taxon>
        <taxon>Cnidaria</taxon>
        <taxon>Anthozoa</taxon>
        <taxon>Hexacorallia</taxon>
        <taxon>Scleractinia</taxon>
        <taxon>Caryophylliina</taxon>
        <taxon>Caryophylliidae</taxon>
        <taxon>Desmophyllum</taxon>
    </lineage>
</organism>
<comment type="caution">
    <text evidence="1">The sequence shown here is derived from an EMBL/GenBank/DDBJ whole genome shotgun (WGS) entry which is preliminary data.</text>
</comment>
<reference evidence="1" key="1">
    <citation type="submission" date="2023-01" db="EMBL/GenBank/DDBJ databases">
        <title>Genome assembly of the deep-sea coral Lophelia pertusa.</title>
        <authorList>
            <person name="Herrera S."/>
            <person name="Cordes E."/>
        </authorList>
    </citation>
    <scope>NUCLEOTIDE SEQUENCE</scope>
    <source>
        <strain evidence="1">USNM1676648</strain>
        <tissue evidence="1">Polyp</tissue>
    </source>
</reference>
<gene>
    <name evidence="1" type="primary">UBE4A_2</name>
    <name evidence="1" type="ORF">OS493_014323</name>
</gene>
<dbReference type="GO" id="GO:0061630">
    <property type="term" value="F:ubiquitin protein ligase activity"/>
    <property type="evidence" value="ECO:0007669"/>
    <property type="project" value="UniProtKB-EC"/>
</dbReference>
<accession>A0A9W9Z190</accession>